<organism evidence="1 2">
    <name type="scientific">Mesoflavibacter zeaxanthinifaciens subsp. sabulilitoris</name>
    <dbReference type="NCBI Taxonomy" id="1520893"/>
    <lineage>
        <taxon>Bacteria</taxon>
        <taxon>Pseudomonadati</taxon>
        <taxon>Bacteroidota</taxon>
        <taxon>Flavobacteriia</taxon>
        <taxon>Flavobacteriales</taxon>
        <taxon>Flavobacteriaceae</taxon>
        <taxon>Mesoflavibacter</taxon>
    </lineage>
</organism>
<keyword evidence="2" id="KW-1185">Reference proteome</keyword>
<dbReference type="RefSeq" id="WP_106677122.1">
    <property type="nucleotide sequence ID" value="NZ_JACHWV010000005.1"/>
</dbReference>
<evidence type="ECO:0000313" key="2">
    <source>
        <dbReference type="Proteomes" id="UP000238430"/>
    </source>
</evidence>
<protein>
    <submittedName>
        <fullName evidence="1">Uncharacterized protein</fullName>
    </submittedName>
</protein>
<dbReference type="InterPro" id="IPR046508">
    <property type="entry name" value="DUF6686"/>
</dbReference>
<sequence>MCNNIKTLSKTSQGELSLCKNCKHFHLEFNNIYFEFTVNEFKQFKQYVLNLEPEFWECKYAEANISKKIPIPTLQDNLILMFNRQEFLQLKVLVNKPILNIYKKSISVNDIDYTLILN</sequence>
<gene>
    <name evidence="1" type="ORF">C7H61_03390</name>
</gene>
<dbReference type="EMBL" id="PXOT01000018">
    <property type="protein sequence ID" value="PSG92498.1"/>
    <property type="molecule type" value="Genomic_DNA"/>
</dbReference>
<proteinExistence type="predicted"/>
<comment type="caution">
    <text evidence="1">The sequence shown here is derived from an EMBL/GenBank/DDBJ whole genome shotgun (WGS) entry which is preliminary data.</text>
</comment>
<dbReference type="Pfam" id="PF20391">
    <property type="entry name" value="DUF6686"/>
    <property type="match status" value="1"/>
</dbReference>
<accession>A0A2T1NHX3</accession>
<evidence type="ECO:0000313" key="1">
    <source>
        <dbReference type="EMBL" id="PSG92498.1"/>
    </source>
</evidence>
<name>A0A2T1NHX3_9FLAO</name>
<reference evidence="1 2" key="1">
    <citation type="submission" date="2018-03" db="EMBL/GenBank/DDBJ databases">
        <title>Mesoflavibacter sp. HG37 and Mesoflavibacter sp. HG96 sp.nov., two marine bacteria isolated from seawater of Western Pacific Ocean.</title>
        <authorList>
            <person name="Cheng H."/>
            <person name="Wu Y.-H."/>
            <person name="Guo L.-L."/>
            <person name="Xu X.-W."/>
        </authorList>
    </citation>
    <scope>NUCLEOTIDE SEQUENCE [LARGE SCALE GENOMIC DNA]</scope>
    <source>
        <strain evidence="1 2">KCTC 42117</strain>
    </source>
</reference>
<dbReference type="OrthoDB" id="1145224at2"/>
<dbReference type="Proteomes" id="UP000238430">
    <property type="component" value="Unassembled WGS sequence"/>
</dbReference>
<dbReference type="AlphaFoldDB" id="A0A2T1NHX3"/>